<protein>
    <recommendedName>
        <fullName evidence="3">SRR1-like domain-containing protein</fullName>
    </recommendedName>
</protein>
<dbReference type="GeneID" id="27683858"/>
<name>A0A0L0HU25_SPIPD</name>
<dbReference type="GO" id="GO:0005737">
    <property type="term" value="C:cytoplasm"/>
    <property type="evidence" value="ECO:0007669"/>
    <property type="project" value="TreeGrafter"/>
</dbReference>
<dbReference type="OMA" id="VVTRKKW"/>
<evidence type="ECO:0000313" key="4">
    <source>
        <dbReference type="EMBL" id="KND04379.1"/>
    </source>
</evidence>
<dbReference type="Proteomes" id="UP000053201">
    <property type="component" value="Unassembled WGS sequence"/>
</dbReference>
<dbReference type="OrthoDB" id="551431at2759"/>
<dbReference type="AlphaFoldDB" id="A0A0L0HU25"/>
<proteinExistence type="inferred from homology"/>
<feature type="region of interest" description="Disordered" evidence="2">
    <location>
        <begin position="1"/>
        <end position="60"/>
    </location>
</feature>
<evidence type="ECO:0000256" key="2">
    <source>
        <dbReference type="SAM" id="MobiDB-lite"/>
    </source>
</evidence>
<evidence type="ECO:0000256" key="1">
    <source>
        <dbReference type="ARBA" id="ARBA00009856"/>
    </source>
</evidence>
<evidence type="ECO:0000313" key="5">
    <source>
        <dbReference type="Proteomes" id="UP000053201"/>
    </source>
</evidence>
<dbReference type="PANTHER" id="PTHR28626">
    <property type="entry name" value="SRR1-LIKE PROTEIN"/>
    <property type="match status" value="1"/>
</dbReference>
<dbReference type="RefSeq" id="XP_016612418.1">
    <property type="nucleotide sequence ID" value="XM_016748443.1"/>
</dbReference>
<dbReference type="InParanoid" id="A0A0L0HU25"/>
<dbReference type="Pfam" id="PF07985">
    <property type="entry name" value="SRR1"/>
    <property type="match status" value="1"/>
</dbReference>
<dbReference type="PANTHER" id="PTHR28626:SF3">
    <property type="entry name" value="SRR1-LIKE PROTEIN"/>
    <property type="match status" value="1"/>
</dbReference>
<evidence type="ECO:0000259" key="3">
    <source>
        <dbReference type="Pfam" id="PF07985"/>
    </source>
</evidence>
<feature type="compositionally biased region" description="Basic residues" evidence="2">
    <location>
        <begin position="10"/>
        <end position="28"/>
    </location>
</feature>
<reference evidence="4 5" key="1">
    <citation type="submission" date="2009-08" db="EMBL/GenBank/DDBJ databases">
        <title>The Genome Sequence of Spizellomyces punctatus strain DAOM BR117.</title>
        <authorList>
            <consortium name="The Broad Institute Genome Sequencing Platform"/>
            <person name="Russ C."/>
            <person name="Cuomo C."/>
            <person name="Shea T."/>
            <person name="Young S.K."/>
            <person name="Zeng Q."/>
            <person name="Koehrsen M."/>
            <person name="Haas B."/>
            <person name="Borodovsky M."/>
            <person name="Guigo R."/>
            <person name="Alvarado L."/>
            <person name="Berlin A."/>
            <person name="Bochicchio J."/>
            <person name="Borenstein D."/>
            <person name="Chapman S."/>
            <person name="Chen Z."/>
            <person name="Engels R."/>
            <person name="Freedman E."/>
            <person name="Gellesch M."/>
            <person name="Goldberg J."/>
            <person name="Griggs A."/>
            <person name="Gujja S."/>
            <person name="Heiman D."/>
            <person name="Hepburn T."/>
            <person name="Howarth C."/>
            <person name="Jen D."/>
            <person name="Larson L."/>
            <person name="Lewis B."/>
            <person name="Mehta T."/>
            <person name="Park D."/>
            <person name="Pearson M."/>
            <person name="Roberts A."/>
            <person name="Saif S."/>
            <person name="Shenoy N."/>
            <person name="Sisk P."/>
            <person name="Stolte C."/>
            <person name="Sykes S."/>
            <person name="Thomson T."/>
            <person name="Walk T."/>
            <person name="White J."/>
            <person name="Yandava C."/>
            <person name="Burger G."/>
            <person name="Gray M.W."/>
            <person name="Holland P.W.H."/>
            <person name="King N."/>
            <person name="Lang F.B.F."/>
            <person name="Roger A.J."/>
            <person name="Ruiz-Trillo I."/>
            <person name="Lander E."/>
            <person name="Nusbaum C."/>
        </authorList>
    </citation>
    <scope>NUCLEOTIDE SEQUENCE [LARGE SCALE GENOMIC DNA]</scope>
    <source>
        <strain evidence="4 5">DAOM BR117</strain>
    </source>
</reference>
<dbReference type="eggNOG" id="KOG3131">
    <property type="taxonomic scope" value="Eukaryota"/>
</dbReference>
<dbReference type="InterPro" id="IPR012942">
    <property type="entry name" value="SRR1-like"/>
</dbReference>
<organism evidence="4 5">
    <name type="scientific">Spizellomyces punctatus (strain DAOM BR117)</name>
    <dbReference type="NCBI Taxonomy" id="645134"/>
    <lineage>
        <taxon>Eukaryota</taxon>
        <taxon>Fungi</taxon>
        <taxon>Fungi incertae sedis</taxon>
        <taxon>Chytridiomycota</taxon>
        <taxon>Chytridiomycota incertae sedis</taxon>
        <taxon>Chytridiomycetes</taxon>
        <taxon>Spizellomycetales</taxon>
        <taxon>Spizellomycetaceae</taxon>
        <taxon>Spizellomyces</taxon>
    </lineage>
</organism>
<dbReference type="GO" id="GO:0005634">
    <property type="term" value="C:nucleus"/>
    <property type="evidence" value="ECO:0007669"/>
    <property type="project" value="TreeGrafter"/>
</dbReference>
<feature type="domain" description="SRR1-like" evidence="3">
    <location>
        <begin position="98"/>
        <end position="256"/>
    </location>
</feature>
<feature type="compositionally biased region" description="Basic residues" evidence="2">
    <location>
        <begin position="40"/>
        <end position="49"/>
    </location>
</feature>
<accession>A0A0L0HU25</accession>
<gene>
    <name evidence="4" type="ORF">SPPG_00110</name>
</gene>
<keyword evidence="5" id="KW-1185">Reference proteome</keyword>
<dbReference type="VEuPathDB" id="FungiDB:SPPG_00110"/>
<dbReference type="InterPro" id="IPR040044">
    <property type="entry name" value="SRR1L"/>
</dbReference>
<sequence>MEDDGFTLVSHRKKASRPNHPHTSHKQPHLSPSPSGFAYRRQKQRHAITRKPEPSVSSVMGDLETKREAIKKSKFYTKLCEALLQPINTLSSGSSIRPRNVDCVCYGVGSPVRSATSQYQLMLLLLLRDVFELEGSLHIFDPVMTELDKQVVKLLGFTVIERNERGLRPIKNPTVFFMPHCGHTLYSNVLRSNWTQAKLSRLMIIGNSFEAYSMIQLSSALERKAPFLCRSLQVLEELPFPHPFLTGDVFNNTSAHVFDVGKMGVEERFWEVSLDMENEDAGDPEVV</sequence>
<dbReference type="EMBL" id="KQ257450">
    <property type="protein sequence ID" value="KND04379.1"/>
    <property type="molecule type" value="Genomic_DNA"/>
</dbReference>
<comment type="similarity">
    <text evidence="1">Belongs to the SRR1 family.</text>
</comment>